<evidence type="ECO:0000256" key="2">
    <source>
        <dbReference type="SAM" id="MobiDB-lite"/>
    </source>
</evidence>
<evidence type="ECO:0000313" key="5">
    <source>
        <dbReference type="Proteomes" id="UP001157126"/>
    </source>
</evidence>
<evidence type="ECO:0000256" key="1">
    <source>
        <dbReference type="ARBA" id="ARBA00022801"/>
    </source>
</evidence>
<feature type="region of interest" description="Disordered" evidence="2">
    <location>
        <begin position="148"/>
        <end position="187"/>
    </location>
</feature>
<dbReference type="Proteomes" id="UP001157126">
    <property type="component" value="Unassembled WGS sequence"/>
</dbReference>
<feature type="domain" description="Nudix hydrolase" evidence="3">
    <location>
        <begin position="55"/>
        <end position="210"/>
    </location>
</feature>
<feature type="compositionally biased region" description="Gly residues" evidence="2">
    <location>
        <begin position="166"/>
        <end position="177"/>
    </location>
</feature>
<proteinExistence type="predicted"/>
<dbReference type="InterPro" id="IPR000086">
    <property type="entry name" value="NUDIX_hydrolase_dom"/>
</dbReference>
<dbReference type="PANTHER" id="PTHR11839:SF1">
    <property type="entry name" value="ADP-SUGAR PYROPHOSPHATASE"/>
    <property type="match status" value="1"/>
</dbReference>
<dbReference type="RefSeq" id="WP_284302212.1">
    <property type="nucleotide sequence ID" value="NZ_BSUO01000001.1"/>
</dbReference>
<keyword evidence="5" id="KW-1185">Reference proteome</keyword>
<evidence type="ECO:0000313" key="4">
    <source>
        <dbReference type="EMBL" id="GMA38106.1"/>
    </source>
</evidence>
<evidence type="ECO:0000259" key="3">
    <source>
        <dbReference type="PROSITE" id="PS51462"/>
    </source>
</evidence>
<organism evidence="4 5">
    <name type="scientific">Mobilicoccus caccae</name>
    <dbReference type="NCBI Taxonomy" id="1859295"/>
    <lineage>
        <taxon>Bacteria</taxon>
        <taxon>Bacillati</taxon>
        <taxon>Actinomycetota</taxon>
        <taxon>Actinomycetes</taxon>
        <taxon>Micrococcales</taxon>
        <taxon>Dermatophilaceae</taxon>
        <taxon>Mobilicoccus</taxon>
    </lineage>
</organism>
<sequence>MNDRTWGGIAPQCPPLDWRALWSDERHGRWQVEEATRESDGWTRPNLRLVMGDEERRLTGAMCVCVRRDGPQPRVLLVEQDRPAPGVRLWEVPSGMVDEEDATPAESALRELSEETGVEARFVADLGEIYPDPGVFAASVQVVVAEAGPAEADSPRRTGDHDVTGDGDGGNGSGDAGEGPEVERTGWFTQEEIDTLIATGRLRCGISLAALTLARTWRNRNPNLDR</sequence>
<keyword evidence="1" id="KW-0378">Hydrolase</keyword>
<accession>A0ABQ6IKY4</accession>
<protein>
    <recommendedName>
        <fullName evidence="3">Nudix hydrolase domain-containing protein</fullName>
    </recommendedName>
</protein>
<dbReference type="InterPro" id="IPR015797">
    <property type="entry name" value="NUDIX_hydrolase-like_dom_sf"/>
</dbReference>
<comment type="caution">
    <text evidence="4">The sequence shown here is derived from an EMBL/GenBank/DDBJ whole genome shotgun (WGS) entry which is preliminary data.</text>
</comment>
<reference evidence="5" key="1">
    <citation type="journal article" date="2019" name="Int. J. Syst. Evol. Microbiol.">
        <title>The Global Catalogue of Microorganisms (GCM) 10K type strain sequencing project: providing services to taxonomists for standard genome sequencing and annotation.</title>
        <authorList>
            <consortium name="The Broad Institute Genomics Platform"/>
            <consortium name="The Broad Institute Genome Sequencing Center for Infectious Disease"/>
            <person name="Wu L."/>
            <person name="Ma J."/>
        </authorList>
    </citation>
    <scope>NUCLEOTIDE SEQUENCE [LARGE SCALE GENOMIC DNA]</scope>
    <source>
        <strain evidence="5">NBRC 113072</strain>
    </source>
</reference>
<dbReference type="PROSITE" id="PS51462">
    <property type="entry name" value="NUDIX"/>
    <property type="match status" value="1"/>
</dbReference>
<dbReference type="CDD" id="cd03424">
    <property type="entry name" value="NUDIX_ADPRase_Nudt5_UGPPase_Nudt14"/>
    <property type="match status" value="1"/>
</dbReference>
<dbReference type="Gene3D" id="3.90.79.10">
    <property type="entry name" value="Nucleoside Triphosphate Pyrophosphohydrolase"/>
    <property type="match status" value="1"/>
</dbReference>
<dbReference type="SUPFAM" id="SSF55811">
    <property type="entry name" value="Nudix"/>
    <property type="match status" value="1"/>
</dbReference>
<name>A0ABQ6IKY4_9MICO</name>
<dbReference type="PANTHER" id="PTHR11839">
    <property type="entry name" value="UDP/ADP-SUGAR PYROPHOSPHATASE"/>
    <property type="match status" value="1"/>
</dbReference>
<gene>
    <name evidence="4" type="ORF">GCM10025883_01510</name>
</gene>
<dbReference type="EMBL" id="BSUO01000001">
    <property type="protein sequence ID" value="GMA38106.1"/>
    <property type="molecule type" value="Genomic_DNA"/>
</dbReference>
<dbReference type="Pfam" id="PF00293">
    <property type="entry name" value="NUDIX"/>
    <property type="match status" value="1"/>
</dbReference>
<feature type="compositionally biased region" description="Basic and acidic residues" evidence="2">
    <location>
        <begin position="153"/>
        <end position="164"/>
    </location>
</feature>